<proteinExistence type="predicted"/>
<dbReference type="HOGENOM" id="CLU_3156692_0_0_6"/>
<dbReference type="AlphaFoldDB" id="D1P0M6"/>
<dbReference type="EMBL" id="ABXV02000017">
    <property type="protein sequence ID" value="EFB72895.1"/>
    <property type="molecule type" value="Genomic_DNA"/>
</dbReference>
<organism evidence="1 2">
    <name type="scientific">Providencia rustigianii DSM 4541</name>
    <dbReference type="NCBI Taxonomy" id="500637"/>
    <lineage>
        <taxon>Bacteria</taxon>
        <taxon>Pseudomonadati</taxon>
        <taxon>Pseudomonadota</taxon>
        <taxon>Gammaproteobacteria</taxon>
        <taxon>Enterobacterales</taxon>
        <taxon>Morganellaceae</taxon>
        <taxon>Providencia</taxon>
    </lineage>
</organism>
<reference evidence="1" key="1">
    <citation type="submission" date="2009-12" db="EMBL/GenBank/DDBJ databases">
        <authorList>
            <person name="Weinstock G."/>
            <person name="Sodergren E."/>
            <person name="Clifton S."/>
            <person name="Fulton L."/>
            <person name="Fulton B."/>
            <person name="Courtney L."/>
            <person name="Fronick C."/>
            <person name="Harrison M."/>
            <person name="Strong C."/>
            <person name="Farmer C."/>
            <person name="Delahaunty K."/>
            <person name="Markovic C."/>
            <person name="Hall O."/>
            <person name="Minx P."/>
            <person name="Tomlinson C."/>
            <person name="Mitreva M."/>
            <person name="Nelson J."/>
            <person name="Hou S."/>
            <person name="Wollam A."/>
            <person name="Pepin K.H."/>
            <person name="Johnson M."/>
            <person name="Bhonagiri V."/>
            <person name="Nash W.E."/>
            <person name="Warren W."/>
            <person name="Chinwalla A."/>
            <person name="Mardis E.R."/>
            <person name="Wilson R.K."/>
        </authorList>
    </citation>
    <scope>NUCLEOTIDE SEQUENCE [LARGE SCALE GENOMIC DNA]</scope>
    <source>
        <strain evidence="1">DSM 4541</strain>
    </source>
</reference>
<protein>
    <submittedName>
        <fullName evidence="1">Uncharacterized protein</fullName>
    </submittedName>
</protein>
<evidence type="ECO:0000313" key="1">
    <source>
        <dbReference type="EMBL" id="EFB72895.1"/>
    </source>
</evidence>
<gene>
    <name evidence="1" type="ORF">PROVRUST_05693</name>
</gene>
<accession>D1P0M6</accession>
<name>D1P0M6_9GAMM</name>
<comment type="caution">
    <text evidence="1">The sequence shown here is derived from an EMBL/GenBank/DDBJ whole genome shotgun (WGS) entry which is preliminary data.</text>
</comment>
<evidence type="ECO:0000313" key="2">
    <source>
        <dbReference type="Proteomes" id="UP000005512"/>
    </source>
</evidence>
<keyword evidence="2" id="KW-1185">Reference proteome</keyword>
<sequence>MVLSNFYLSLYPRNHRCMLLRVLGTPQQPEALSLLINILITRTSALTI</sequence>
<dbReference type="Proteomes" id="UP000005512">
    <property type="component" value="Unassembled WGS sequence"/>
</dbReference>